<dbReference type="AlphaFoldDB" id="A0A256ICS8"/>
<sequence>MTVRARSRQVGIAAALVSALLLAVPYALVSGFDAQLAGYYTAGPVGAGGVALFALLSAVVFASVEQGNVDPGTLAGALVVLGAATTLLSALWWLSIEPTTMFGEHRWLEYHAAAVTVTSLPVPVAAGVYARELLG</sequence>
<dbReference type="RefSeq" id="WP_094534411.1">
    <property type="nucleotide sequence ID" value="NZ_NHPJ01000132.1"/>
</dbReference>
<proteinExistence type="predicted"/>
<gene>
    <name evidence="2" type="ORF">DJ70_15005</name>
</gene>
<evidence type="ECO:0000313" key="3">
    <source>
        <dbReference type="Proteomes" id="UP000216308"/>
    </source>
</evidence>
<keyword evidence="1" id="KW-1133">Transmembrane helix</keyword>
<keyword evidence="1" id="KW-0472">Membrane</keyword>
<feature type="transmembrane region" description="Helical" evidence="1">
    <location>
        <begin position="107"/>
        <end position="130"/>
    </location>
</feature>
<dbReference type="OrthoDB" id="214866at2157"/>
<dbReference type="Proteomes" id="UP000216308">
    <property type="component" value="Unassembled WGS sequence"/>
</dbReference>
<keyword evidence="3" id="KW-1185">Reference proteome</keyword>
<accession>A0A256ICS8</accession>
<reference evidence="2 3" key="1">
    <citation type="journal article" date="2014" name="Front. Microbiol.">
        <title>Population and genomic analysis of the genus Halorubrum.</title>
        <authorList>
            <person name="Fullmer M.S."/>
            <person name="Soucy S.M."/>
            <person name="Swithers K.S."/>
            <person name="Makkay A.M."/>
            <person name="Wheeler R."/>
            <person name="Ventosa A."/>
            <person name="Gogarten J.P."/>
            <person name="Papke R.T."/>
        </authorList>
    </citation>
    <scope>NUCLEOTIDE SEQUENCE [LARGE SCALE GENOMIC DNA]</scope>
    <source>
        <strain evidence="2 3">Cb34</strain>
    </source>
</reference>
<keyword evidence="1" id="KW-0812">Transmembrane</keyword>
<dbReference type="EMBL" id="NHPJ01000132">
    <property type="protein sequence ID" value="OYR53972.1"/>
    <property type="molecule type" value="Genomic_DNA"/>
</dbReference>
<name>A0A256ICS8_9EURY</name>
<feature type="transmembrane region" description="Helical" evidence="1">
    <location>
        <begin position="37"/>
        <end position="62"/>
    </location>
</feature>
<dbReference type="Pfam" id="PF24416">
    <property type="entry name" value="DUF7548"/>
    <property type="match status" value="1"/>
</dbReference>
<organism evidence="2 3">
    <name type="scientific">Halorubrum halodurans</name>
    <dbReference type="NCBI Taxonomy" id="1383851"/>
    <lineage>
        <taxon>Archaea</taxon>
        <taxon>Methanobacteriati</taxon>
        <taxon>Methanobacteriota</taxon>
        <taxon>Stenosarchaea group</taxon>
        <taxon>Halobacteria</taxon>
        <taxon>Halobacteriales</taxon>
        <taxon>Haloferacaceae</taxon>
        <taxon>Halorubrum</taxon>
    </lineage>
</organism>
<evidence type="ECO:0000256" key="1">
    <source>
        <dbReference type="SAM" id="Phobius"/>
    </source>
</evidence>
<dbReference type="InterPro" id="IPR055970">
    <property type="entry name" value="DUF7548"/>
</dbReference>
<comment type="caution">
    <text evidence="2">The sequence shown here is derived from an EMBL/GenBank/DDBJ whole genome shotgun (WGS) entry which is preliminary data.</text>
</comment>
<protein>
    <submittedName>
        <fullName evidence="2">Uncharacterized protein</fullName>
    </submittedName>
</protein>
<evidence type="ECO:0000313" key="2">
    <source>
        <dbReference type="EMBL" id="OYR53972.1"/>
    </source>
</evidence>
<feature type="transmembrane region" description="Helical" evidence="1">
    <location>
        <begin position="74"/>
        <end position="95"/>
    </location>
</feature>